<organism evidence="1 2">
    <name type="scientific">Cytophaga hutchinsonii (strain ATCC 33406 / DSM 1761 / CIP 103989 / NBRC 15051 / NCIMB 9469 / D465)</name>
    <dbReference type="NCBI Taxonomy" id="269798"/>
    <lineage>
        <taxon>Bacteria</taxon>
        <taxon>Pseudomonadati</taxon>
        <taxon>Bacteroidota</taxon>
        <taxon>Cytophagia</taxon>
        <taxon>Cytophagales</taxon>
        <taxon>Cytophagaceae</taxon>
        <taxon>Cytophaga</taxon>
    </lineage>
</organism>
<evidence type="ECO:0000313" key="2">
    <source>
        <dbReference type="Proteomes" id="UP000001822"/>
    </source>
</evidence>
<dbReference type="PROSITE" id="PS51257">
    <property type="entry name" value="PROKAR_LIPOPROTEIN"/>
    <property type="match status" value="1"/>
</dbReference>
<accession>A0A6N4SWE3</accession>
<evidence type="ECO:0000313" key="1">
    <source>
        <dbReference type="EMBL" id="ABG60619.1"/>
    </source>
</evidence>
<protein>
    <submittedName>
        <fullName evidence="1">Uncharacterized protein</fullName>
    </submittedName>
</protein>
<dbReference type="Proteomes" id="UP000001822">
    <property type="component" value="Chromosome"/>
</dbReference>
<dbReference type="KEGG" id="chu:CHU_3383"/>
<dbReference type="AlphaFoldDB" id="A0A6N4SWE3"/>
<gene>
    <name evidence="1" type="ordered locus">CHU_3383</name>
</gene>
<dbReference type="EMBL" id="CP000383">
    <property type="protein sequence ID" value="ABG60619.1"/>
    <property type="molecule type" value="Genomic_DNA"/>
</dbReference>
<proteinExistence type="predicted"/>
<dbReference type="RefSeq" id="WP_011586727.1">
    <property type="nucleotide sequence ID" value="NC_008255.1"/>
</dbReference>
<name>A0A6N4SWE3_CYTH3</name>
<sequence>MFKNIPSSLLFVTGLLFFTISSCKKKSSDSVAPFITHKAIYLNQDTPSVQDTLYVKRDQVTANLRVNANTFSIGMKMKRLYIFTRPIDNVLAPGAYKSVEIDGFKKDSNNNFYSLLNSDNQDSTTTAVTVGLRANDLTAIAEEFYFIYTDDNDYAGPGSGGVVIGPAQFFILYGKLSESTGKRIYNYASTVAYHYPGFDVVNLAYKYNEEAAADMDIYENTDNNPLFTGKFTSQNGTSFVKAESNFPYANATDTEVAYYYSLGTSFTETPDSINIGDIYLMKLRGTTSYAAMKIMYIVPENGKTGGSNDNEYFIFNLKK</sequence>
<reference evidence="1 2" key="1">
    <citation type="journal article" date="2007" name="Appl. Environ. Microbiol.">
        <title>Genome sequence of the cellulolytic gliding bacterium Cytophaga hutchinsonii.</title>
        <authorList>
            <person name="Xie G."/>
            <person name="Bruce D.C."/>
            <person name="Challacombe J.F."/>
            <person name="Chertkov O."/>
            <person name="Detter J.C."/>
            <person name="Gilna P."/>
            <person name="Han C.S."/>
            <person name="Lucas S."/>
            <person name="Misra M."/>
            <person name="Myers G.L."/>
            <person name="Richardson P."/>
            <person name="Tapia R."/>
            <person name="Thayer N."/>
            <person name="Thompson L.S."/>
            <person name="Brettin T.S."/>
            <person name="Henrissat B."/>
            <person name="Wilson D.B."/>
            <person name="McBride M.J."/>
        </authorList>
    </citation>
    <scope>NUCLEOTIDE SEQUENCE [LARGE SCALE GENOMIC DNA]</scope>
    <source>
        <strain evidence="2">ATCC 33406 / DSM 1761 / CIP 103989 / NBRC 15051 / NCIMB 9469 / D465</strain>
    </source>
</reference>
<dbReference type="OrthoDB" id="971182at2"/>
<keyword evidence="2" id="KW-1185">Reference proteome</keyword>